<dbReference type="RefSeq" id="WP_110171086.1">
    <property type="nucleotide sequence ID" value="NZ_CP015136.1"/>
</dbReference>
<dbReference type="InterPro" id="IPR013325">
    <property type="entry name" value="RNA_pol_sigma_r2"/>
</dbReference>
<keyword evidence="5" id="KW-0804">Transcription</keyword>
<accession>A0A143PNI5</accession>
<dbReference type="InterPro" id="IPR041916">
    <property type="entry name" value="Anti_sigma_zinc_sf"/>
</dbReference>
<dbReference type="GO" id="GO:0006352">
    <property type="term" value="P:DNA-templated transcription initiation"/>
    <property type="evidence" value="ECO:0007669"/>
    <property type="project" value="InterPro"/>
</dbReference>
<dbReference type="Pfam" id="PF04542">
    <property type="entry name" value="Sigma70_r2"/>
    <property type="match status" value="1"/>
</dbReference>
<dbReference type="Proteomes" id="UP000076079">
    <property type="component" value="Chromosome"/>
</dbReference>
<dbReference type="Pfam" id="PF13490">
    <property type="entry name" value="zf-HC2"/>
    <property type="match status" value="1"/>
</dbReference>
<dbReference type="NCBIfam" id="TIGR02937">
    <property type="entry name" value="sigma70-ECF"/>
    <property type="match status" value="1"/>
</dbReference>
<dbReference type="InterPro" id="IPR014284">
    <property type="entry name" value="RNA_pol_sigma-70_dom"/>
</dbReference>
<dbReference type="InterPro" id="IPR013249">
    <property type="entry name" value="RNA_pol_sigma70_r4_t2"/>
</dbReference>
<name>A0A143PNI5_LUTPR</name>
<dbReference type="InterPro" id="IPR007627">
    <property type="entry name" value="RNA_pol_sigma70_r2"/>
</dbReference>
<dbReference type="STRING" id="1855912.LuPra_02544"/>
<keyword evidence="2" id="KW-0805">Transcription regulation</keyword>
<dbReference type="AlphaFoldDB" id="A0A143PNI5"/>
<evidence type="ECO:0000256" key="4">
    <source>
        <dbReference type="ARBA" id="ARBA00023125"/>
    </source>
</evidence>
<proteinExistence type="inferred from homology"/>
<keyword evidence="4" id="KW-0238">DNA-binding</keyword>
<dbReference type="InterPro" id="IPR013324">
    <property type="entry name" value="RNA_pol_sigma_r3/r4-like"/>
</dbReference>
<dbReference type="InterPro" id="IPR027383">
    <property type="entry name" value="Znf_put"/>
</dbReference>
<dbReference type="PATRIC" id="fig|1813736.3.peg.2677"/>
<dbReference type="EMBL" id="CP015136">
    <property type="protein sequence ID" value="AMY09329.1"/>
    <property type="molecule type" value="Genomic_DNA"/>
</dbReference>
<protein>
    <submittedName>
        <fullName evidence="10">Sigma-W factor</fullName>
    </submittedName>
</protein>
<evidence type="ECO:0000259" key="8">
    <source>
        <dbReference type="Pfam" id="PF08281"/>
    </source>
</evidence>
<keyword evidence="3" id="KW-0731">Sigma factor</keyword>
<evidence type="ECO:0000256" key="5">
    <source>
        <dbReference type="ARBA" id="ARBA00023163"/>
    </source>
</evidence>
<dbReference type="GO" id="GO:0016987">
    <property type="term" value="F:sigma factor activity"/>
    <property type="evidence" value="ECO:0007669"/>
    <property type="project" value="UniProtKB-KW"/>
</dbReference>
<evidence type="ECO:0000259" key="9">
    <source>
        <dbReference type="Pfam" id="PF13490"/>
    </source>
</evidence>
<feature type="domain" description="RNA polymerase sigma-70 region 2" evidence="7">
    <location>
        <begin position="36"/>
        <end position="100"/>
    </location>
</feature>
<evidence type="ECO:0000313" key="11">
    <source>
        <dbReference type="Proteomes" id="UP000076079"/>
    </source>
</evidence>
<dbReference type="SUPFAM" id="SSF88946">
    <property type="entry name" value="Sigma2 domain of RNA polymerase sigma factors"/>
    <property type="match status" value="1"/>
</dbReference>
<keyword evidence="11" id="KW-1185">Reference proteome</keyword>
<dbReference type="Gene3D" id="1.10.10.10">
    <property type="entry name" value="Winged helix-like DNA-binding domain superfamily/Winged helix DNA-binding domain"/>
    <property type="match status" value="1"/>
</dbReference>
<feature type="domain" description="RNA polymerase sigma factor 70 region 4 type 2" evidence="8">
    <location>
        <begin position="139"/>
        <end position="188"/>
    </location>
</feature>
<evidence type="ECO:0000256" key="2">
    <source>
        <dbReference type="ARBA" id="ARBA00023015"/>
    </source>
</evidence>
<feature type="region of interest" description="Disordered" evidence="6">
    <location>
        <begin position="102"/>
        <end position="131"/>
    </location>
</feature>
<evidence type="ECO:0000256" key="3">
    <source>
        <dbReference type="ARBA" id="ARBA00023082"/>
    </source>
</evidence>
<dbReference type="InterPro" id="IPR036388">
    <property type="entry name" value="WH-like_DNA-bd_sf"/>
</dbReference>
<dbReference type="Gene3D" id="1.10.10.1320">
    <property type="entry name" value="Anti-sigma factor, zinc-finger domain"/>
    <property type="match status" value="1"/>
</dbReference>
<gene>
    <name evidence="10" type="primary">sigW_5</name>
    <name evidence="10" type="ORF">LuPra_02544</name>
</gene>
<evidence type="ECO:0000256" key="6">
    <source>
        <dbReference type="SAM" id="MobiDB-lite"/>
    </source>
</evidence>
<comment type="similarity">
    <text evidence="1">Belongs to the sigma-70 factor family. ECF subfamily.</text>
</comment>
<dbReference type="PANTHER" id="PTHR43133">
    <property type="entry name" value="RNA POLYMERASE ECF-TYPE SIGMA FACTO"/>
    <property type="match status" value="1"/>
</dbReference>
<feature type="domain" description="Putative zinc-finger" evidence="9">
    <location>
        <begin position="211"/>
        <end position="245"/>
    </location>
</feature>
<reference evidence="11" key="2">
    <citation type="submission" date="2016-04" db="EMBL/GenBank/DDBJ databases">
        <title>First Complete Genome Sequence of a Subdivision 6 Acidobacterium.</title>
        <authorList>
            <person name="Huang S."/>
            <person name="Vieira S."/>
            <person name="Bunk B."/>
            <person name="Riedel T."/>
            <person name="Sproeer C."/>
            <person name="Overmann J."/>
        </authorList>
    </citation>
    <scope>NUCLEOTIDE SEQUENCE [LARGE SCALE GENOMIC DNA]</scope>
    <source>
        <strain evidence="11">DSM 100886 HEG_-6_39</strain>
    </source>
</reference>
<dbReference type="KEGG" id="abac:LuPra_02544"/>
<evidence type="ECO:0000259" key="7">
    <source>
        <dbReference type="Pfam" id="PF04542"/>
    </source>
</evidence>
<sequence>MGADIPTSSAAGSPTDDALLSAARQGDSAALETLLVRYQPHLYRFGLTMCGNVEDAGDVAQESLISMARSVHDFRGDSSVSTWLYTMARRFCIKKRRRSKFAPTREESLDAPATDVAQHLADPGPTPEQTATNRELATALAQAIATLDPSQREVLVLRDVEGVSAPEVAKILGVSVAAVKSRLHRARLTVRGELAPALGRPSIASPRGVLCPDVLTLFSQHLEGEIEPGVCAAMEAHLVQCHHCREACETLKRTLAICRQLPTPNVPASLVASVKTAIHAFLNQR</sequence>
<dbReference type="Gene3D" id="1.10.1740.10">
    <property type="match status" value="1"/>
</dbReference>
<evidence type="ECO:0000256" key="1">
    <source>
        <dbReference type="ARBA" id="ARBA00010641"/>
    </source>
</evidence>
<dbReference type="OrthoDB" id="9795666at2"/>
<dbReference type="CDD" id="cd06171">
    <property type="entry name" value="Sigma70_r4"/>
    <property type="match status" value="1"/>
</dbReference>
<dbReference type="GO" id="GO:0003677">
    <property type="term" value="F:DNA binding"/>
    <property type="evidence" value="ECO:0007669"/>
    <property type="project" value="UniProtKB-KW"/>
</dbReference>
<organism evidence="10 11">
    <name type="scientific">Luteitalea pratensis</name>
    <dbReference type="NCBI Taxonomy" id="1855912"/>
    <lineage>
        <taxon>Bacteria</taxon>
        <taxon>Pseudomonadati</taxon>
        <taxon>Acidobacteriota</taxon>
        <taxon>Vicinamibacteria</taxon>
        <taxon>Vicinamibacterales</taxon>
        <taxon>Vicinamibacteraceae</taxon>
        <taxon>Luteitalea</taxon>
    </lineage>
</organism>
<dbReference type="Pfam" id="PF08281">
    <property type="entry name" value="Sigma70_r4_2"/>
    <property type="match status" value="1"/>
</dbReference>
<dbReference type="PANTHER" id="PTHR43133:SF8">
    <property type="entry name" value="RNA POLYMERASE SIGMA FACTOR HI_1459-RELATED"/>
    <property type="match status" value="1"/>
</dbReference>
<reference evidence="10 11" key="1">
    <citation type="journal article" date="2016" name="Genome Announc.">
        <title>First Complete Genome Sequence of a Subdivision 6 Acidobacterium Strain.</title>
        <authorList>
            <person name="Huang S."/>
            <person name="Vieira S."/>
            <person name="Bunk B."/>
            <person name="Riedel T."/>
            <person name="Sproer C."/>
            <person name="Overmann J."/>
        </authorList>
    </citation>
    <scope>NUCLEOTIDE SEQUENCE [LARGE SCALE GENOMIC DNA]</scope>
    <source>
        <strain evidence="11">DSM 100886 HEG_-6_39</strain>
    </source>
</reference>
<dbReference type="SUPFAM" id="SSF88659">
    <property type="entry name" value="Sigma3 and sigma4 domains of RNA polymerase sigma factors"/>
    <property type="match status" value="1"/>
</dbReference>
<dbReference type="InterPro" id="IPR039425">
    <property type="entry name" value="RNA_pol_sigma-70-like"/>
</dbReference>
<evidence type="ECO:0000313" key="10">
    <source>
        <dbReference type="EMBL" id="AMY09329.1"/>
    </source>
</evidence>